<feature type="region of interest" description="Disordered" evidence="1">
    <location>
        <begin position="423"/>
        <end position="468"/>
    </location>
</feature>
<dbReference type="EMBL" id="FNOF01000003">
    <property type="protein sequence ID" value="SDW45257.1"/>
    <property type="molecule type" value="Genomic_DNA"/>
</dbReference>
<dbReference type="PANTHER" id="PTHR30121:SF6">
    <property type="entry name" value="SLR6007 PROTEIN"/>
    <property type="match status" value="1"/>
</dbReference>
<evidence type="ECO:0000313" key="4">
    <source>
        <dbReference type="Proteomes" id="UP000182573"/>
    </source>
</evidence>
<evidence type="ECO:0000313" key="3">
    <source>
        <dbReference type="EMBL" id="SDW45257.1"/>
    </source>
</evidence>
<name>A0A1H2TN95_HALVA</name>
<evidence type="ECO:0000256" key="1">
    <source>
        <dbReference type="SAM" id="MobiDB-lite"/>
    </source>
</evidence>
<dbReference type="Pfam" id="PF01935">
    <property type="entry name" value="DUF87"/>
    <property type="match status" value="1"/>
</dbReference>
<sequence>MANTQKLLRLIKENNLQHHPQIQKLLEAGIATDNDQKQKTIRKLIELHAAKQLKKPFTETTPDTSLLDKPIILGKTRNHCQTYAIPEESLTRHILTNGATGTGKTTLHLNILNQLTTPYWIFDRKQDYRHLTQQQDNLLVLPWHRVRFNPLQPPQGVGPAQWAMSISEILSHSTDLLSGSRNYVLTHIIELYKQYNLFDEHSSPYPTLLDLEELIQSDKVNYVRKTSNYRDTVLSRLEPMTEVTRPVFNCSRHYPYENLIQRNMVFEFEGLDRDIQNFIQESIFAYLYHYLSQNGFRGKGLHLVLVWDEAKKAFSYKKEQSDAAGIPEMDDLTAKAREFGLSLMVSDQESTKLTESIKANTETKVLLRPSDYNQLSSMADSMGLDELQRSYAFNLDVGQAIVKHAGCRPVPVDTRDFDLDKNVSDEDLRRSQEEQWESLDYSLRDRDPLEKGSSSGSEGVDLSDYLKK</sequence>
<dbReference type="Gene3D" id="3.40.50.300">
    <property type="entry name" value="P-loop containing nucleotide triphosphate hydrolases"/>
    <property type="match status" value="2"/>
</dbReference>
<proteinExistence type="predicted"/>
<dbReference type="STRING" id="28442.SAMN05443574_103310"/>
<feature type="domain" description="Helicase HerA central" evidence="2">
    <location>
        <begin position="87"/>
        <end position="278"/>
    </location>
</feature>
<dbReference type="InterPro" id="IPR027417">
    <property type="entry name" value="P-loop_NTPase"/>
</dbReference>
<feature type="compositionally biased region" description="Basic and acidic residues" evidence="1">
    <location>
        <begin position="423"/>
        <end position="433"/>
    </location>
</feature>
<evidence type="ECO:0000259" key="2">
    <source>
        <dbReference type="Pfam" id="PF01935"/>
    </source>
</evidence>
<dbReference type="SUPFAM" id="SSF52540">
    <property type="entry name" value="P-loop containing nucleoside triphosphate hydrolases"/>
    <property type="match status" value="1"/>
</dbReference>
<reference evidence="3 4" key="1">
    <citation type="submission" date="2016-10" db="EMBL/GenBank/DDBJ databases">
        <authorList>
            <person name="de Groot N.N."/>
        </authorList>
    </citation>
    <scope>NUCLEOTIDE SEQUENCE [LARGE SCALE GENOMIC DNA]</scope>
    <source>
        <strain evidence="3 4">DSM 3756</strain>
    </source>
</reference>
<gene>
    <name evidence="3" type="ORF">SAMN05443574_103310</name>
</gene>
<dbReference type="InterPro" id="IPR002789">
    <property type="entry name" value="HerA_central"/>
</dbReference>
<accession>A0A1H2TN95</accession>
<dbReference type="AlphaFoldDB" id="A0A1H2TN95"/>
<dbReference type="Proteomes" id="UP000182573">
    <property type="component" value="Unassembled WGS sequence"/>
</dbReference>
<protein>
    <recommendedName>
        <fullName evidence="2">Helicase HerA central domain-containing protein</fullName>
    </recommendedName>
</protein>
<dbReference type="RefSeq" id="WP_004515142.1">
    <property type="nucleotide sequence ID" value="NZ_FNOF01000003.1"/>
</dbReference>
<organism evidence="3 4">
    <name type="scientific">Haloarcula vallismortis</name>
    <name type="common">Halobacterium vallismortis</name>
    <dbReference type="NCBI Taxonomy" id="28442"/>
    <lineage>
        <taxon>Archaea</taxon>
        <taxon>Methanobacteriati</taxon>
        <taxon>Methanobacteriota</taxon>
        <taxon>Stenosarchaea group</taxon>
        <taxon>Halobacteria</taxon>
        <taxon>Halobacteriales</taxon>
        <taxon>Haloarculaceae</taxon>
        <taxon>Haloarcula</taxon>
    </lineage>
</organism>
<dbReference type="PANTHER" id="PTHR30121">
    <property type="entry name" value="UNCHARACTERIZED PROTEIN YJGR-RELATED"/>
    <property type="match status" value="1"/>
</dbReference>
<dbReference type="InterPro" id="IPR051162">
    <property type="entry name" value="T4SS_component"/>
</dbReference>